<dbReference type="GO" id="GO:0030246">
    <property type="term" value="F:carbohydrate binding"/>
    <property type="evidence" value="ECO:0007669"/>
    <property type="project" value="UniProtKB-KW"/>
</dbReference>
<protein>
    <submittedName>
        <fullName evidence="2">Ricin-type beta-trefoil lectin domain-like protein</fullName>
    </submittedName>
</protein>
<dbReference type="PROSITE" id="PS50231">
    <property type="entry name" value="RICIN_B_LECTIN"/>
    <property type="match status" value="1"/>
</dbReference>
<reference evidence="2 3" key="1">
    <citation type="submission" date="2015-02" db="EMBL/GenBank/DDBJ databases">
        <title>Draft genome sequence of Aspergillus parasiticus SU-1.</title>
        <authorList>
            <person name="Yu J."/>
            <person name="Fedorova N."/>
            <person name="Yin Y."/>
            <person name="Losada L."/>
            <person name="Zafar N."/>
            <person name="Taujale R."/>
            <person name="Ehrlich K.C."/>
            <person name="Bhatnagar D."/>
            <person name="Cleveland T.E."/>
            <person name="Bennett J.W."/>
            <person name="Nierman W.C."/>
        </authorList>
    </citation>
    <scope>NUCLEOTIDE SEQUENCE [LARGE SCALE GENOMIC DNA]</scope>
    <source>
        <strain evidence="3">ATCC 56775 / NRRL 5862 / SRRC 143 / SU-1</strain>
    </source>
</reference>
<evidence type="ECO:0000259" key="1">
    <source>
        <dbReference type="Pfam" id="PF14200"/>
    </source>
</evidence>
<dbReference type="SUPFAM" id="SSF50370">
    <property type="entry name" value="Ricin B-like lectins"/>
    <property type="match status" value="1"/>
</dbReference>
<evidence type="ECO:0000313" key="3">
    <source>
        <dbReference type="Proteomes" id="UP000033540"/>
    </source>
</evidence>
<dbReference type="InterPro" id="IPR035992">
    <property type="entry name" value="Ricin_B-like_lectins"/>
</dbReference>
<name>A0A0F0IF72_ASPPU</name>
<dbReference type="Proteomes" id="UP000033540">
    <property type="component" value="Unassembled WGS sequence"/>
</dbReference>
<dbReference type="Gene3D" id="2.80.10.50">
    <property type="match status" value="1"/>
</dbReference>
<dbReference type="Pfam" id="PF14200">
    <property type="entry name" value="RicinB_lectin_2"/>
    <property type="match status" value="1"/>
</dbReference>
<gene>
    <name evidence="2" type="ORF">P875_00021442</name>
</gene>
<feature type="domain" description="Ricin B lectin" evidence="1">
    <location>
        <begin position="153"/>
        <end position="237"/>
    </location>
</feature>
<dbReference type="AlphaFoldDB" id="A0A0F0IF72"/>
<sequence length="255" mass="28917">MSSHAYHDQPESSYKYSSKIRRLRTDLQSGVMLQQVKDTPNEEFQHCCKLSHRLNLAAVSGLNGYAHIDGAMDRWHLYGPTALFDCLCLNFLINPMLFTLNISNMEAPVIDFNGPGLYLFQVQHSKKYFDLDGSKKANHTKVQQWEARKHHEDQKWVVAAAGHDEFLILADKAGTYLTAPEKDREPATGNLKSPTDKHVRWKFVYAEAGAYFVHSVAHPNSVLDVQGNSHEDGAPVLVFPLNKQKNQQWKLVATK</sequence>
<proteinExistence type="predicted"/>
<organism evidence="2 3">
    <name type="scientific">Aspergillus parasiticus (strain ATCC 56775 / NRRL 5862 / SRRC 143 / SU-1)</name>
    <dbReference type="NCBI Taxonomy" id="1403190"/>
    <lineage>
        <taxon>Eukaryota</taxon>
        <taxon>Fungi</taxon>
        <taxon>Dikarya</taxon>
        <taxon>Ascomycota</taxon>
        <taxon>Pezizomycotina</taxon>
        <taxon>Eurotiomycetes</taxon>
        <taxon>Eurotiomycetidae</taxon>
        <taxon>Eurotiales</taxon>
        <taxon>Aspergillaceae</taxon>
        <taxon>Aspergillus</taxon>
        <taxon>Aspergillus subgen. Circumdati</taxon>
    </lineage>
</organism>
<dbReference type="EMBL" id="JZEE01000308">
    <property type="protein sequence ID" value="KJK66419.1"/>
    <property type="molecule type" value="Genomic_DNA"/>
</dbReference>
<accession>A0A0F0IF72</accession>
<keyword evidence="2" id="KW-0430">Lectin</keyword>
<dbReference type="OrthoDB" id="4476188at2759"/>
<evidence type="ECO:0000313" key="2">
    <source>
        <dbReference type="EMBL" id="KJK66419.1"/>
    </source>
</evidence>
<dbReference type="InterPro" id="IPR000772">
    <property type="entry name" value="Ricin_B_lectin"/>
</dbReference>
<comment type="caution">
    <text evidence="2">The sequence shown here is derived from an EMBL/GenBank/DDBJ whole genome shotgun (WGS) entry which is preliminary data.</text>
</comment>